<dbReference type="AlphaFoldDB" id="A0A7W7VUA0"/>
<accession>A0A7W7VUA0</accession>
<sequence length="122" mass="12977">MALRNVANWELAVGSQSSLQFVFTQPSGALYNITGLSWEFRVRTDPTDTSTAPLIEITQTGNAQGLITANTSASTVLLTLNPAATQTMAAATYAWALWSNPGTTTATQWVGGSFRLDPVVQP</sequence>
<name>A0A7W7VUA0_KITKI</name>
<protein>
    <submittedName>
        <fullName evidence="1">Uncharacterized protein</fullName>
    </submittedName>
</protein>
<reference evidence="1 2" key="1">
    <citation type="submission" date="2020-08" db="EMBL/GenBank/DDBJ databases">
        <title>Sequencing the genomes of 1000 actinobacteria strains.</title>
        <authorList>
            <person name="Klenk H.-P."/>
        </authorList>
    </citation>
    <scope>NUCLEOTIDE SEQUENCE [LARGE SCALE GENOMIC DNA]</scope>
    <source>
        <strain evidence="1 2">DSM 41654</strain>
    </source>
</reference>
<proteinExistence type="predicted"/>
<dbReference type="EMBL" id="JACHJV010000001">
    <property type="protein sequence ID" value="MBB4922260.1"/>
    <property type="molecule type" value="Genomic_DNA"/>
</dbReference>
<dbReference type="Proteomes" id="UP000540506">
    <property type="component" value="Unassembled WGS sequence"/>
</dbReference>
<organism evidence="1 2">
    <name type="scientific">Kitasatospora kifunensis</name>
    <name type="common">Streptomyces kifunensis</name>
    <dbReference type="NCBI Taxonomy" id="58351"/>
    <lineage>
        <taxon>Bacteria</taxon>
        <taxon>Bacillati</taxon>
        <taxon>Actinomycetota</taxon>
        <taxon>Actinomycetes</taxon>
        <taxon>Kitasatosporales</taxon>
        <taxon>Streptomycetaceae</taxon>
        <taxon>Kitasatospora</taxon>
    </lineage>
</organism>
<keyword evidence="2" id="KW-1185">Reference proteome</keyword>
<dbReference type="RefSeq" id="WP_184934462.1">
    <property type="nucleotide sequence ID" value="NZ_JACHJV010000001.1"/>
</dbReference>
<gene>
    <name evidence="1" type="ORF">FHR34_001253</name>
</gene>
<evidence type="ECO:0000313" key="1">
    <source>
        <dbReference type="EMBL" id="MBB4922260.1"/>
    </source>
</evidence>
<evidence type="ECO:0000313" key="2">
    <source>
        <dbReference type="Proteomes" id="UP000540506"/>
    </source>
</evidence>
<comment type="caution">
    <text evidence="1">The sequence shown here is derived from an EMBL/GenBank/DDBJ whole genome shotgun (WGS) entry which is preliminary data.</text>
</comment>